<dbReference type="GO" id="GO:0004038">
    <property type="term" value="F:allantoinase activity"/>
    <property type="evidence" value="ECO:0007669"/>
    <property type="project" value="TreeGrafter"/>
</dbReference>
<dbReference type="Pfam" id="PF01979">
    <property type="entry name" value="Amidohydro_1"/>
    <property type="match status" value="1"/>
</dbReference>
<sequence length="260" mass="28487">IQKVATLIDKDARETIDANGHLLLPGVIDPQVHFREPGATHKEDLGSGSRAAVRGGVTSFLEMPNCHPPTTGQAELNWKLSRAAQSSVANYGFFIGATKGNLKELNASHPSCGIKIFMGSSTGNLLVDDASVLEQIFANGERLIAVHAEDETRIRKRTLTFLENPKKPPSVETHSQIRDPETALIATQRVVELSRKYGRRLHVLHLSTAEETEYLRADKPQQVTCEVVPNHLFLSTDDYQELGAQAQMNPPVRPPGNADS</sequence>
<evidence type="ECO:0000259" key="1">
    <source>
        <dbReference type="Pfam" id="PF01979"/>
    </source>
</evidence>
<gene>
    <name evidence="2" type="ORF">METZ01_LOCUS441750</name>
</gene>
<proteinExistence type="predicted"/>
<name>A0A382Z092_9ZZZZ</name>
<dbReference type="InterPro" id="IPR032466">
    <property type="entry name" value="Metal_Hydrolase"/>
</dbReference>
<protein>
    <recommendedName>
        <fullName evidence="1">Amidohydrolase-related domain-containing protein</fullName>
    </recommendedName>
</protein>
<feature type="non-terminal residue" evidence="2">
    <location>
        <position position="1"/>
    </location>
</feature>
<accession>A0A382Z092</accession>
<dbReference type="InterPro" id="IPR050138">
    <property type="entry name" value="DHOase/Allantoinase_Hydrolase"/>
</dbReference>
<dbReference type="SUPFAM" id="SSF51556">
    <property type="entry name" value="Metallo-dependent hydrolases"/>
    <property type="match status" value="1"/>
</dbReference>
<organism evidence="2">
    <name type="scientific">marine metagenome</name>
    <dbReference type="NCBI Taxonomy" id="408172"/>
    <lineage>
        <taxon>unclassified sequences</taxon>
        <taxon>metagenomes</taxon>
        <taxon>ecological metagenomes</taxon>
    </lineage>
</organism>
<dbReference type="GO" id="GO:0006145">
    <property type="term" value="P:purine nucleobase catabolic process"/>
    <property type="evidence" value="ECO:0007669"/>
    <property type="project" value="TreeGrafter"/>
</dbReference>
<feature type="domain" description="Amidohydrolase-related" evidence="1">
    <location>
        <begin position="23"/>
        <end position="220"/>
    </location>
</feature>
<dbReference type="Gene3D" id="3.20.20.140">
    <property type="entry name" value="Metal-dependent hydrolases"/>
    <property type="match status" value="1"/>
</dbReference>
<dbReference type="PANTHER" id="PTHR43668">
    <property type="entry name" value="ALLANTOINASE"/>
    <property type="match status" value="1"/>
</dbReference>
<dbReference type="AlphaFoldDB" id="A0A382Z092"/>
<dbReference type="InterPro" id="IPR011059">
    <property type="entry name" value="Metal-dep_hydrolase_composite"/>
</dbReference>
<dbReference type="EMBL" id="UINC01179954">
    <property type="protein sequence ID" value="SVD88896.1"/>
    <property type="molecule type" value="Genomic_DNA"/>
</dbReference>
<dbReference type="InterPro" id="IPR006680">
    <property type="entry name" value="Amidohydro-rel"/>
</dbReference>
<evidence type="ECO:0000313" key="2">
    <source>
        <dbReference type="EMBL" id="SVD88896.1"/>
    </source>
</evidence>
<dbReference type="GO" id="GO:0005737">
    <property type="term" value="C:cytoplasm"/>
    <property type="evidence" value="ECO:0007669"/>
    <property type="project" value="TreeGrafter"/>
</dbReference>
<feature type="non-terminal residue" evidence="2">
    <location>
        <position position="260"/>
    </location>
</feature>
<dbReference type="Gene3D" id="2.30.40.10">
    <property type="entry name" value="Urease, subunit C, domain 1"/>
    <property type="match status" value="1"/>
</dbReference>
<reference evidence="2" key="1">
    <citation type="submission" date="2018-05" db="EMBL/GenBank/DDBJ databases">
        <authorList>
            <person name="Lanie J.A."/>
            <person name="Ng W.-L."/>
            <person name="Kazmierczak K.M."/>
            <person name="Andrzejewski T.M."/>
            <person name="Davidsen T.M."/>
            <person name="Wayne K.J."/>
            <person name="Tettelin H."/>
            <person name="Glass J.I."/>
            <person name="Rusch D."/>
            <person name="Podicherti R."/>
            <person name="Tsui H.-C.T."/>
            <person name="Winkler M.E."/>
        </authorList>
    </citation>
    <scope>NUCLEOTIDE SEQUENCE</scope>
</reference>
<dbReference type="PANTHER" id="PTHR43668:SF4">
    <property type="entry name" value="ALLANTOINASE"/>
    <property type="match status" value="1"/>
</dbReference>